<dbReference type="EMBL" id="CACVAQ010000037">
    <property type="protein sequence ID" value="CAA6799548.1"/>
    <property type="molecule type" value="Genomic_DNA"/>
</dbReference>
<accession>A0A6S6RWB5</accession>
<protein>
    <submittedName>
        <fullName evidence="1">Uncharacterized protein</fullName>
    </submittedName>
</protein>
<gene>
    <name evidence="1" type="ORF">HELGO_WM29547</name>
</gene>
<evidence type="ECO:0000313" key="1">
    <source>
        <dbReference type="EMBL" id="CAA6799548.1"/>
    </source>
</evidence>
<sequence>MNQSSYSNKLLFISLFCLFLSHFCLGQVSKKTYQTILANNVDLVKIHIEGANVEVKETKGSRILVETVIRLSVPNEALLNFVIKNGRYTLVQTQDESRRELLLEVKKDKNVILVKGEACTEQVTYTIYVPSFIKALKT</sequence>
<organism evidence="1">
    <name type="scientific">uncultured Aureispira sp</name>
    <dbReference type="NCBI Taxonomy" id="1331704"/>
    <lineage>
        <taxon>Bacteria</taxon>
        <taxon>Pseudomonadati</taxon>
        <taxon>Bacteroidota</taxon>
        <taxon>Saprospiria</taxon>
        <taxon>Saprospirales</taxon>
        <taxon>Saprospiraceae</taxon>
        <taxon>Aureispira</taxon>
        <taxon>environmental samples</taxon>
    </lineage>
</organism>
<proteinExistence type="predicted"/>
<reference evidence="1" key="1">
    <citation type="submission" date="2020-01" db="EMBL/GenBank/DDBJ databases">
        <authorList>
            <person name="Meier V. D."/>
            <person name="Meier V D."/>
        </authorList>
    </citation>
    <scope>NUCLEOTIDE SEQUENCE</scope>
    <source>
        <strain evidence="1">HLG_WM_MAG_10</strain>
    </source>
</reference>
<dbReference type="AlphaFoldDB" id="A0A6S6RWB5"/>
<name>A0A6S6RWB5_9BACT</name>